<gene>
    <name evidence="2" type="ORF">SAMN05444169_5836</name>
</gene>
<sequence length="91" mass="10117">MRGRAAWHRPGYRPNISRHRPPSGPAFGRPDDRLRRTIQYSGASQRNLKERGILDAPLEPVIALAEGETRWQGMTVPNSNAAYFAGSSSET</sequence>
<dbReference type="Proteomes" id="UP000190675">
    <property type="component" value="Chromosome I"/>
</dbReference>
<dbReference type="AlphaFoldDB" id="A0A1M5QCP3"/>
<evidence type="ECO:0000256" key="1">
    <source>
        <dbReference type="SAM" id="MobiDB-lite"/>
    </source>
</evidence>
<feature type="region of interest" description="Disordered" evidence="1">
    <location>
        <begin position="1"/>
        <end position="32"/>
    </location>
</feature>
<evidence type="ECO:0000313" key="2">
    <source>
        <dbReference type="EMBL" id="SHH11680.1"/>
    </source>
</evidence>
<reference evidence="2 3" key="1">
    <citation type="submission" date="2016-11" db="EMBL/GenBank/DDBJ databases">
        <authorList>
            <person name="Jaros S."/>
            <person name="Januszkiewicz K."/>
            <person name="Wedrychowicz H."/>
        </authorList>
    </citation>
    <scope>NUCLEOTIDE SEQUENCE [LARGE SCALE GENOMIC DNA]</scope>
    <source>
        <strain evidence="2 3">GAS242</strain>
    </source>
</reference>
<feature type="compositionally biased region" description="Basic residues" evidence="1">
    <location>
        <begin position="1"/>
        <end position="21"/>
    </location>
</feature>
<evidence type="ECO:0000313" key="3">
    <source>
        <dbReference type="Proteomes" id="UP000190675"/>
    </source>
</evidence>
<dbReference type="EMBL" id="LT670818">
    <property type="protein sequence ID" value="SHH11680.1"/>
    <property type="molecule type" value="Genomic_DNA"/>
</dbReference>
<protein>
    <submittedName>
        <fullName evidence="2">Uncharacterized protein</fullName>
    </submittedName>
</protein>
<organism evidence="2 3">
    <name type="scientific">Bradyrhizobium erythrophlei</name>
    <dbReference type="NCBI Taxonomy" id="1437360"/>
    <lineage>
        <taxon>Bacteria</taxon>
        <taxon>Pseudomonadati</taxon>
        <taxon>Pseudomonadota</taxon>
        <taxon>Alphaproteobacteria</taxon>
        <taxon>Hyphomicrobiales</taxon>
        <taxon>Nitrobacteraceae</taxon>
        <taxon>Bradyrhizobium</taxon>
    </lineage>
</organism>
<name>A0A1M5QCP3_9BRAD</name>
<accession>A0A1M5QCP3</accession>
<proteinExistence type="predicted"/>